<feature type="transmembrane region" description="Helical" evidence="1">
    <location>
        <begin position="86"/>
        <end position="105"/>
    </location>
</feature>
<dbReference type="SUPFAM" id="SSF48317">
    <property type="entry name" value="Acid phosphatase/Vanadium-dependent haloperoxidase"/>
    <property type="match status" value="1"/>
</dbReference>
<keyword evidence="1" id="KW-0812">Transmembrane</keyword>
<dbReference type="AlphaFoldDB" id="A0A5C6UZM3"/>
<feature type="transmembrane region" description="Helical" evidence="1">
    <location>
        <begin position="51"/>
        <end position="74"/>
    </location>
</feature>
<feature type="transmembrane region" description="Helical" evidence="1">
    <location>
        <begin position="12"/>
        <end position="31"/>
    </location>
</feature>
<organism evidence="3 4">
    <name type="scientific">Luteibaculum oceani</name>
    <dbReference type="NCBI Taxonomy" id="1294296"/>
    <lineage>
        <taxon>Bacteria</taxon>
        <taxon>Pseudomonadati</taxon>
        <taxon>Bacteroidota</taxon>
        <taxon>Flavobacteriia</taxon>
        <taxon>Flavobacteriales</taxon>
        <taxon>Luteibaculaceae</taxon>
        <taxon>Luteibaculum</taxon>
    </lineage>
</organism>
<feature type="transmembrane region" description="Helical" evidence="1">
    <location>
        <begin position="157"/>
        <end position="175"/>
    </location>
</feature>
<feature type="transmembrane region" description="Helical" evidence="1">
    <location>
        <begin position="181"/>
        <end position="200"/>
    </location>
</feature>
<feature type="domain" description="Phosphatidic acid phosphatase type 2/haloperoxidase" evidence="2">
    <location>
        <begin position="83"/>
        <end position="196"/>
    </location>
</feature>
<dbReference type="Gene3D" id="1.20.144.10">
    <property type="entry name" value="Phosphatidic acid phosphatase type 2/haloperoxidase"/>
    <property type="match status" value="1"/>
</dbReference>
<reference evidence="3 4" key="1">
    <citation type="submission" date="2019-08" db="EMBL/GenBank/DDBJ databases">
        <title>Genome of Luteibaculum oceani JCM 18817.</title>
        <authorList>
            <person name="Bowman J.P."/>
        </authorList>
    </citation>
    <scope>NUCLEOTIDE SEQUENCE [LARGE SCALE GENOMIC DNA]</scope>
    <source>
        <strain evidence="3 4">JCM 18817</strain>
    </source>
</reference>
<accession>A0A5C6UZM3</accession>
<sequence length="217" mass="24614">MKLSLNKLKHSGFLLAHGIVGIAVLIFVITVPKLEGQFWINQFHGTWGDYAFPRITKLGEWIPVILVALFCAVLSTRKALTFACGYLSAGVLTMLGKLVLFPGIMRPKNMMQIYEHYHWVEGVVLRGHHSFPSGHTQSAFSVFFMLAILVKPQWAKFLCFCMAAITGFSRVYISQHFMVDILVGSVIAVVCLLFFERYWLKKDGNWLDRPLIPFSRG</sequence>
<dbReference type="PANTHER" id="PTHR14969:SF13">
    <property type="entry name" value="AT30094P"/>
    <property type="match status" value="1"/>
</dbReference>
<dbReference type="InterPro" id="IPR036938">
    <property type="entry name" value="PAP2/HPO_sf"/>
</dbReference>
<evidence type="ECO:0000259" key="2">
    <source>
        <dbReference type="SMART" id="SM00014"/>
    </source>
</evidence>
<dbReference type="InterPro" id="IPR000326">
    <property type="entry name" value="PAP2/HPO"/>
</dbReference>
<dbReference type="Proteomes" id="UP000321168">
    <property type="component" value="Unassembled WGS sequence"/>
</dbReference>
<dbReference type="SMART" id="SM00014">
    <property type="entry name" value="acidPPc"/>
    <property type="match status" value="1"/>
</dbReference>
<dbReference type="OrthoDB" id="9773582at2"/>
<keyword evidence="1" id="KW-0472">Membrane</keyword>
<evidence type="ECO:0000313" key="3">
    <source>
        <dbReference type="EMBL" id="TXC78842.1"/>
    </source>
</evidence>
<dbReference type="RefSeq" id="WP_147014366.1">
    <property type="nucleotide sequence ID" value="NZ_VORB01000005.1"/>
</dbReference>
<comment type="caution">
    <text evidence="3">The sequence shown here is derived from an EMBL/GenBank/DDBJ whole genome shotgun (WGS) entry which is preliminary data.</text>
</comment>
<dbReference type="PANTHER" id="PTHR14969">
    <property type="entry name" value="SPHINGOSINE-1-PHOSPHATE PHOSPHOHYDROLASE"/>
    <property type="match status" value="1"/>
</dbReference>
<proteinExistence type="predicted"/>
<dbReference type="EMBL" id="VORB01000005">
    <property type="protein sequence ID" value="TXC78842.1"/>
    <property type="molecule type" value="Genomic_DNA"/>
</dbReference>
<keyword evidence="1" id="KW-1133">Transmembrane helix</keyword>
<name>A0A5C6UZM3_9FLAO</name>
<protein>
    <submittedName>
        <fullName evidence="3">Phosphatase PAP2 family protein</fullName>
    </submittedName>
</protein>
<gene>
    <name evidence="3" type="ORF">FRX97_06420</name>
</gene>
<evidence type="ECO:0000256" key="1">
    <source>
        <dbReference type="SAM" id="Phobius"/>
    </source>
</evidence>
<evidence type="ECO:0000313" key="4">
    <source>
        <dbReference type="Proteomes" id="UP000321168"/>
    </source>
</evidence>
<feature type="transmembrane region" description="Helical" evidence="1">
    <location>
        <begin position="134"/>
        <end position="150"/>
    </location>
</feature>
<keyword evidence="4" id="KW-1185">Reference proteome</keyword>
<dbReference type="Pfam" id="PF01569">
    <property type="entry name" value="PAP2"/>
    <property type="match status" value="1"/>
</dbReference>